<evidence type="ECO:0000313" key="3">
    <source>
        <dbReference type="Proteomes" id="UP000298030"/>
    </source>
</evidence>
<reference evidence="2 3" key="1">
    <citation type="journal article" date="2019" name="Nat. Ecol. Evol.">
        <title>Megaphylogeny resolves global patterns of mushroom evolution.</title>
        <authorList>
            <person name="Varga T."/>
            <person name="Krizsan K."/>
            <person name="Foldi C."/>
            <person name="Dima B."/>
            <person name="Sanchez-Garcia M."/>
            <person name="Sanchez-Ramirez S."/>
            <person name="Szollosi G.J."/>
            <person name="Szarkandi J.G."/>
            <person name="Papp V."/>
            <person name="Albert L."/>
            <person name="Andreopoulos W."/>
            <person name="Angelini C."/>
            <person name="Antonin V."/>
            <person name="Barry K.W."/>
            <person name="Bougher N.L."/>
            <person name="Buchanan P."/>
            <person name="Buyck B."/>
            <person name="Bense V."/>
            <person name="Catcheside P."/>
            <person name="Chovatia M."/>
            <person name="Cooper J."/>
            <person name="Damon W."/>
            <person name="Desjardin D."/>
            <person name="Finy P."/>
            <person name="Geml J."/>
            <person name="Haridas S."/>
            <person name="Hughes K."/>
            <person name="Justo A."/>
            <person name="Karasinski D."/>
            <person name="Kautmanova I."/>
            <person name="Kiss B."/>
            <person name="Kocsube S."/>
            <person name="Kotiranta H."/>
            <person name="LaButti K.M."/>
            <person name="Lechner B.E."/>
            <person name="Liimatainen K."/>
            <person name="Lipzen A."/>
            <person name="Lukacs Z."/>
            <person name="Mihaltcheva S."/>
            <person name="Morgado L.N."/>
            <person name="Niskanen T."/>
            <person name="Noordeloos M.E."/>
            <person name="Ohm R.A."/>
            <person name="Ortiz-Santana B."/>
            <person name="Ovrebo C."/>
            <person name="Racz N."/>
            <person name="Riley R."/>
            <person name="Savchenko A."/>
            <person name="Shiryaev A."/>
            <person name="Soop K."/>
            <person name="Spirin V."/>
            <person name="Szebenyi C."/>
            <person name="Tomsovsky M."/>
            <person name="Tulloss R.E."/>
            <person name="Uehling J."/>
            <person name="Grigoriev I.V."/>
            <person name="Vagvolgyi C."/>
            <person name="Papp T."/>
            <person name="Martin F.M."/>
            <person name="Miettinen O."/>
            <person name="Hibbett D.S."/>
            <person name="Nagy L.G."/>
        </authorList>
    </citation>
    <scope>NUCLEOTIDE SEQUENCE [LARGE SCALE GENOMIC DNA]</scope>
    <source>
        <strain evidence="2 3">FP101781</strain>
    </source>
</reference>
<dbReference type="AlphaFoldDB" id="A0A4Y7RTT3"/>
<keyword evidence="3" id="KW-1185">Reference proteome</keyword>
<feature type="region of interest" description="Disordered" evidence="1">
    <location>
        <begin position="201"/>
        <end position="311"/>
    </location>
</feature>
<sequence length="311" mass="35163">MGKRRGRVGKGYLPSFTPAQDRMEPVERRPGPWKGGEGSTNLRLPGRFAPRWDYCMSIQGSKLREQGERLYCPTSFTLSTREGELRMGRSVGQVWGKGASNMPSRLAVGKNDPDLNRWPPTFHISHLVVEECRGVGMQSTRETEKRGKADDMIGLVTIHGVKSTFGGAITHERAHETRNRTLRDILIFGKSISEAILEDSPRRARAVPRSKRKKVPLPNRVLKTPNGRRDIDGRAGDRHDVRPKRNVSRLRSKNHWVDVGDSEDAEEKLRRRPALVVRDKKRRVEEDQTDGSASQSHEFSTSTEPQFAISI</sequence>
<organism evidence="2 3">
    <name type="scientific">Coprinellus micaceus</name>
    <name type="common">Glistening ink-cap mushroom</name>
    <name type="synonym">Coprinus micaceus</name>
    <dbReference type="NCBI Taxonomy" id="71717"/>
    <lineage>
        <taxon>Eukaryota</taxon>
        <taxon>Fungi</taxon>
        <taxon>Dikarya</taxon>
        <taxon>Basidiomycota</taxon>
        <taxon>Agaricomycotina</taxon>
        <taxon>Agaricomycetes</taxon>
        <taxon>Agaricomycetidae</taxon>
        <taxon>Agaricales</taxon>
        <taxon>Agaricineae</taxon>
        <taxon>Psathyrellaceae</taxon>
        <taxon>Coprinellus</taxon>
    </lineage>
</organism>
<protein>
    <submittedName>
        <fullName evidence="2">Uncharacterized protein</fullName>
    </submittedName>
</protein>
<gene>
    <name evidence="2" type="ORF">FA13DRAFT_1886090</name>
</gene>
<dbReference type="EMBL" id="QPFP01000435">
    <property type="protein sequence ID" value="TEB12283.1"/>
    <property type="molecule type" value="Genomic_DNA"/>
</dbReference>
<feature type="compositionally biased region" description="Basic and acidic residues" evidence="1">
    <location>
        <begin position="227"/>
        <end position="240"/>
    </location>
</feature>
<evidence type="ECO:0000256" key="1">
    <source>
        <dbReference type="SAM" id="MobiDB-lite"/>
    </source>
</evidence>
<feature type="region of interest" description="Disordered" evidence="1">
    <location>
        <begin position="1"/>
        <end position="42"/>
    </location>
</feature>
<accession>A0A4Y7RTT3</accession>
<comment type="caution">
    <text evidence="2">The sequence shown here is derived from an EMBL/GenBank/DDBJ whole genome shotgun (WGS) entry which is preliminary data.</text>
</comment>
<dbReference type="Proteomes" id="UP000298030">
    <property type="component" value="Unassembled WGS sequence"/>
</dbReference>
<feature type="compositionally biased region" description="Basic and acidic residues" evidence="1">
    <location>
        <begin position="21"/>
        <end position="30"/>
    </location>
</feature>
<evidence type="ECO:0000313" key="2">
    <source>
        <dbReference type="EMBL" id="TEB12283.1"/>
    </source>
</evidence>
<feature type="compositionally biased region" description="Basic residues" evidence="1">
    <location>
        <begin position="241"/>
        <end position="254"/>
    </location>
</feature>
<feature type="compositionally biased region" description="Basic residues" evidence="1">
    <location>
        <begin position="203"/>
        <end position="215"/>
    </location>
</feature>
<proteinExistence type="predicted"/>
<name>A0A4Y7RTT3_COPMI</name>
<feature type="compositionally biased region" description="Polar residues" evidence="1">
    <location>
        <begin position="290"/>
        <end position="305"/>
    </location>
</feature>